<evidence type="ECO:0008006" key="3">
    <source>
        <dbReference type="Google" id="ProtNLM"/>
    </source>
</evidence>
<sequence>MESREDLPRVSVGSVNDWLKVRDNYKQAALSLLSERTNASRFPAQEQNAIMAHLDQFIDRTFSLAQPNLRVNGTNFESLDDNGKEMDPFDESLDRRIWSLADTRLQWHKRIAETRRSVPAEIQSAVVDLLDRHKAIDATLLPVGSEVTDDESNPEGDPIRQQRIEEALQITTNLANELEQTISRQHERGELAKVVAAEVKSLKP</sequence>
<dbReference type="GO" id="GO:0000070">
    <property type="term" value="P:mitotic sister chromatid segregation"/>
    <property type="evidence" value="ECO:0007669"/>
    <property type="project" value="InterPro"/>
</dbReference>
<keyword evidence="2" id="KW-1185">Reference proteome</keyword>
<dbReference type="Proteomes" id="UP000284706">
    <property type="component" value="Unassembled WGS sequence"/>
</dbReference>
<accession>A0A409VUD8</accession>
<dbReference type="InParanoid" id="A0A409VUD8"/>
<dbReference type="EMBL" id="NHYE01005560">
    <property type="protein sequence ID" value="PPQ69859.1"/>
    <property type="molecule type" value="Genomic_DNA"/>
</dbReference>
<dbReference type="AlphaFoldDB" id="A0A409VUD8"/>
<dbReference type="GO" id="GO:0000444">
    <property type="term" value="C:MIS12/MIND type complex"/>
    <property type="evidence" value="ECO:0007669"/>
    <property type="project" value="TreeGrafter"/>
</dbReference>
<protein>
    <recommendedName>
        <fullName evidence="3">Kinetochore protein mis14</fullName>
    </recommendedName>
</protein>
<proteinExistence type="predicted"/>
<dbReference type="PANTHER" id="PTHR31749">
    <property type="entry name" value="KINETOCHORE-ASSOCIATED PROTEIN NSL1 HOMOLOG"/>
    <property type="match status" value="1"/>
</dbReference>
<dbReference type="FunCoup" id="A0A409VUD8">
    <property type="interactions" value="21"/>
</dbReference>
<gene>
    <name evidence="1" type="ORF">CVT26_014136</name>
</gene>
<comment type="caution">
    <text evidence="1">The sequence shown here is derived from an EMBL/GenBank/DDBJ whole genome shotgun (WGS) entry which is preliminary data.</text>
</comment>
<name>A0A409VUD8_9AGAR</name>
<dbReference type="OrthoDB" id="2135762at2759"/>
<organism evidence="1 2">
    <name type="scientific">Gymnopilus dilepis</name>
    <dbReference type="NCBI Taxonomy" id="231916"/>
    <lineage>
        <taxon>Eukaryota</taxon>
        <taxon>Fungi</taxon>
        <taxon>Dikarya</taxon>
        <taxon>Basidiomycota</taxon>
        <taxon>Agaricomycotina</taxon>
        <taxon>Agaricomycetes</taxon>
        <taxon>Agaricomycetidae</taxon>
        <taxon>Agaricales</taxon>
        <taxon>Agaricineae</taxon>
        <taxon>Hymenogastraceae</taxon>
        <taxon>Gymnopilus</taxon>
    </lineage>
</organism>
<evidence type="ECO:0000313" key="2">
    <source>
        <dbReference type="Proteomes" id="UP000284706"/>
    </source>
</evidence>
<evidence type="ECO:0000313" key="1">
    <source>
        <dbReference type="EMBL" id="PPQ69859.1"/>
    </source>
</evidence>
<dbReference type="InterPro" id="IPR013950">
    <property type="entry name" value="Mis14/Nsl1"/>
</dbReference>
<dbReference type="Pfam" id="PF08641">
    <property type="entry name" value="Mis14"/>
    <property type="match status" value="1"/>
</dbReference>
<dbReference type="PANTHER" id="PTHR31749:SF3">
    <property type="entry name" value="KINETOCHORE-ASSOCIATED PROTEIN NSL1 HOMOLOG"/>
    <property type="match status" value="1"/>
</dbReference>
<reference evidence="1 2" key="1">
    <citation type="journal article" date="2018" name="Evol. Lett.">
        <title>Horizontal gene cluster transfer increased hallucinogenic mushroom diversity.</title>
        <authorList>
            <person name="Reynolds H.T."/>
            <person name="Vijayakumar V."/>
            <person name="Gluck-Thaler E."/>
            <person name="Korotkin H.B."/>
            <person name="Matheny P.B."/>
            <person name="Slot J.C."/>
        </authorList>
    </citation>
    <scope>NUCLEOTIDE SEQUENCE [LARGE SCALE GENOMIC DNA]</scope>
    <source>
        <strain evidence="1 2">SRW20</strain>
    </source>
</reference>